<dbReference type="Proteomes" id="UP000190018">
    <property type="component" value="Unassembled WGS sequence"/>
</dbReference>
<feature type="compositionally biased region" description="Basic and acidic residues" evidence="1">
    <location>
        <begin position="9"/>
        <end position="24"/>
    </location>
</feature>
<evidence type="ECO:0008006" key="4">
    <source>
        <dbReference type="Google" id="ProtNLM"/>
    </source>
</evidence>
<evidence type="ECO:0000256" key="1">
    <source>
        <dbReference type="SAM" id="MobiDB-lite"/>
    </source>
</evidence>
<evidence type="ECO:0000313" key="2">
    <source>
        <dbReference type="EMBL" id="OOW66470.1"/>
    </source>
</evidence>
<sequence length="73" mass="8186">MELASSSIDLKDASQADERPRWMEDLSAPCSKALDRARGMVTKGLSIHAKRDLVAVPPLVGHLTNHHRPMWRK</sequence>
<feature type="region of interest" description="Disordered" evidence="1">
    <location>
        <begin position="1"/>
        <end position="24"/>
    </location>
</feature>
<keyword evidence="3" id="KW-1185">Reference proteome</keyword>
<gene>
    <name evidence="2" type="ORF">Xant_21620</name>
</gene>
<proteinExistence type="predicted"/>
<evidence type="ECO:0000313" key="3">
    <source>
        <dbReference type="Proteomes" id="UP000190018"/>
    </source>
</evidence>
<dbReference type="EMBL" id="LOJT01000141">
    <property type="protein sequence ID" value="OOW66470.1"/>
    <property type="molecule type" value="Genomic_DNA"/>
</dbReference>
<comment type="caution">
    <text evidence="2">The sequence shown here is derived from an EMBL/GenBank/DDBJ whole genome shotgun (WGS) entry which is preliminary data.</text>
</comment>
<organism evidence="2 3">
    <name type="scientific">Xanthomonas cissicola</name>
    <dbReference type="NCBI Taxonomy" id="86186"/>
    <lineage>
        <taxon>Bacteria</taxon>
        <taxon>Pseudomonadati</taxon>
        <taxon>Pseudomonadota</taxon>
        <taxon>Gammaproteobacteria</taxon>
        <taxon>Lysobacterales</taxon>
        <taxon>Lysobacteraceae</taxon>
        <taxon>Xanthomonas</taxon>
    </lineage>
</organism>
<name>A0ABX3M0K0_9XANT</name>
<protein>
    <recommendedName>
        <fullName evidence="4">PH domain-containing protein</fullName>
    </recommendedName>
</protein>
<accession>A0ABX3M0K0</accession>
<reference evidence="2 3" key="1">
    <citation type="submission" date="2015-12" db="EMBL/GenBank/DDBJ databases">
        <authorList>
            <person name="Bansal K."/>
            <person name="Midha S."/>
            <person name="Patil P.B."/>
        </authorList>
    </citation>
    <scope>NUCLEOTIDE SEQUENCE [LARGE SCALE GENOMIC DNA]</scope>
    <source>
        <strain evidence="2 3">LMG21719</strain>
    </source>
</reference>